<dbReference type="EMBL" id="OU963866">
    <property type="protein sequence ID" value="CAH0390231.1"/>
    <property type="molecule type" value="Genomic_DNA"/>
</dbReference>
<dbReference type="Proteomes" id="UP001152759">
    <property type="component" value="Chromosome 5"/>
</dbReference>
<name>A0A9P0F585_BEMTA</name>
<feature type="coiled-coil region" evidence="1">
    <location>
        <begin position="56"/>
        <end position="83"/>
    </location>
</feature>
<organism evidence="2 3">
    <name type="scientific">Bemisia tabaci</name>
    <name type="common">Sweetpotato whitefly</name>
    <name type="synonym">Aleurodes tabaci</name>
    <dbReference type="NCBI Taxonomy" id="7038"/>
    <lineage>
        <taxon>Eukaryota</taxon>
        <taxon>Metazoa</taxon>
        <taxon>Ecdysozoa</taxon>
        <taxon>Arthropoda</taxon>
        <taxon>Hexapoda</taxon>
        <taxon>Insecta</taxon>
        <taxon>Pterygota</taxon>
        <taxon>Neoptera</taxon>
        <taxon>Paraneoptera</taxon>
        <taxon>Hemiptera</taxon>
        <taxon>Sternorrhyncha</taxon>
        <taxon>Aleyrodoidea</taxon>
        <taxon>Aleyrodidae</taxon>
        <taxon>Aleyrodinae</taxon>
        <taxon>Bemisia</taxon>
    </lineage>
</organism>
<keyword evidence="1" id="KW-0175">Coiled coil</keyword>
<dbReference type="AlphaFoldDB" id="A0A9P0F585"/>
<evidence type="ECO:0008006" key="4">
    <source>
        <dbReference type="Google" id="ProtNLM"/>
    </source>
</evidence>
<evidence type="ECO:0000256" key="1">
    <source>
        <dbReference type="SAM" id="Coils"/>
    </source>
</evidence>
<dbReference type="KEGG" id="btab:109036635"/>
<evidence type="ECO:0000313" key="3">
    <source>
        <dbReference type="Proteomes" id="UP001152759"/>
    </source>
</evidence>
<reference evidence="2" key="1">
    <citation type="submission" date="2021-12" db="EMBL/GenBank/DDBJ databases">
        <authorList>
            <person name="King R."/>
        </authorList>
    </citation>
    <scope>NUCLEOTIDE SEQUENCE</scope>
</reference>
<evidence type="ECO:0000313" key="2">
    <source>
        <dbReference type="EMBL" id="CAH0390231.1"/>
    </source>
</evidence>
<gene>
    <name evidence="2" type="ORF">BEMITA_LOCUS8973</name>
</gene>
<accession>A0A9P0F585</accession>
<keyword evidence="3" id="KW-1185">Reference proteome</keyword>
<protein>
    <recommendedName>
        <fullName evidence="4">Kinetochore protein SPC25</fullName>
    </recommendedName>
</protein>
<sequence>MGFKYFFQSPPDSSDDIFENRFNEFYHDVCLTANSLERRMVECESGVDTSSKLVNLQDLQQSIKKLKCEIANHSSNEEELNVRTKEHKLAVLRKEFEDETNRSALLKKKCAILLDSCCSIESERASLAYKTRQKHNAFLNVIKYYSTLLNCRIVPHSDNVYQFHFLNSNVAIRLRKKEDHMEVVGFQPKLNIENDICQHVKETKDFQGLASLFHSISQ</sequence>
<proteinExistence type="predicted"/>